<gene>
    <name evidence="3" type="ORF">AWH56_008845</name>
    <name evidence="2" type="ORF">AWH56_21580</name>
</gene>
<sequence>MMMEFIKDHYRFVISLIASLIFAITVILALNGMFDYITGDAEKIINLYVEQTDDEEVVKIKNDYGFIPSVSKSLFYQAFTFPDGTPFGYAFAKDVGNGVSDLFVANYGRFIPDELGIVTTTYDTSKSLFKRKLKVKNKEMKFNKLRLTENDTVDLNMFFGRNELYYGTFISASFNPEVIKLTGNRTYEAISEGETEIGMLYFDGKDTHTKKIKVVVKATK</sequence>
<evidence type="ECO:0000313" key="2">
    <source>
        <dbReference type="EMBL" id="OIJ06175.1"/>
    </source>
</evidence>
<organism evidence="2 4">
    <name type="scientific">Anaerobacillus isosaccharinicus</name>
    <dbReference type="NCBI Taxonomy" id="1532552"/>
    <lineage>
        <taxon>Bacteria</taxon>
        <taxon>Bacillati</taxon>
        <taxon>Bacillota</taxon>
        <taxon>Bacilli</taxon>
        <taxon>Bacillales</taxon>
        <taxon>Bacillaceae</taxon>
        <taxon>Anaerobacillus</taxon>
    </lineage>
</organism>
<keyword evidence="4" id="KW-1185">Reference proteome</keyword>
<keyword evidence="1" id="KW-0472">Membrane</keyword>
<dbReference type="Proteomes" id="UP000180175">
    <property type="component" value="Chromosome"/>
</dbReference>
<protein>
    <submittedName>
        <fullName evidence="2">Uncharacterized protein</fullName>
    </submittedName>
</protein>
<reference evidence="3 4" key="3">
    <citation type="journal article" date="2019" name="Int. J. Syst. Evol. Microbiol.">
        <title>Anaerobacillus isosaccharinicus sp. nov., an alkaliphilic bacterium which degrades isosaccharinic acid.</title>
        <authorList>
            <person name="Bassil N.M."/>
            <person name="Lloyd J.R."/>
        </authorList>
    </citation>
    <scope>NUCLEOTIDE SEQUENCE [LARGE SCALE GENOMIC DNA]</scope>
    <source>
        <strain evidence="3 4">NB2006</strain>
    </source>
</reference>
<name>A0A1S2L3I3_9BACI</name>
<dbReference type="RefSeq" id="WP_071318989.1">
    <property type="nucleotide sequence ID" value="NZ_CP063356.2"/>
</dbReference>
<reference evidence="3" key="4">
    <citation type="submission" date="2020-10" db="EMBL/GenBank/DDBJ databases">
        <authorList>
            <person name="Bassil N.M."/>
            <person name="Lloyd J.R."/>
        </authorList>
    </citation>
    <scope>NUCLEOTIDE SEQUENCE</scope>
    <source>
        <strain evidence="3">NB2006</strain>
    </source>
</reference>
<dbReference type="KEGG" id="aia:AWH56_008845"/>
<reference evidence="2 4" key="1">
    <citation type="submission" date="2016-10" db="EMBL/GenBank/DDBJ databases">
        <title>Draft genome sequences of four alkaliphilic bacteria belonging to the Anaerobacillus genus.</title>
        <authorList>
            <person name="Bassil N.M."/>
            <person name="Lloyd J.R."/>
        </authorList>
    </citation>
    <scope>NUCLEOTIDE SEQUENCE [LARGE SCALE GENOMIC DNA]</scope>
    <source>
        <strain evidence="2 4">NB2006</strain>
    </source>
</reference>
<dbReference type="AlphaFoldDB" id="A0A1S2L3I3"/>
<evidence type="ECO:0000313" key="4">
    <source>
        <dbReference type="Proteomes" id="UP000180175"/>
    </source>
</evidence>
<accession>A0A1S2L3I3</accession>
<keyword evidence="1" id="KW-1133">Transmembrane helix</keyword>
<evidence type="ECO:0000313" key="3">
    <source>
        <dbReference type="EMBL" id="QOY37668.1"/>
    </source>
</evidence>
<reference evidence="3 4" key="2">
    <citation type="journal article" date="2017" name="Genome Announc.">
        <title>Draft Genome Sequences of Four Alkaliphilic Bacteria Belonging to the Anaerobacillus Genus.</title>
        <authorList>
            <person name="Bassil N.M."/>
            <person name="Lloyd J.R."/>
        </authorList>
    </citation>
    <scope>NUCLEOTIDE SEQUENCE [LARGE SCALE GENOMIC DNA]</scope>
    <source>
        <strain evidence="3 4">NB2006</strain>
    </source>
</reference>
<evidence type="ECO:0000256" key="1">
    <source>
        <dbReference type="SAM" id="Phobius"/>
    </source>
</evidence>
<proteinExistence type="predicted"/>
<dbReference type="EMBL" id="CP063356">
    <property type="protein sequence ID" value="QOY37668.1"/>
    <property type="molecule type" value="Genomic_DNA"/>
</dbReference>
<dbReference type="EMBL" id="LQXD01000186">
    <property type="protein sequence ID" value="OIJ06175.1"/>
    <property type="molecule type" value="Genomic_DNA"/>
</dbReference>
<feature type="transmembrane region" description="Helical" evidence="1">
    <location>
        <begin position="12"/>
        <end position="34"/>
    </location>
</feature>
<keyword evidence="1" id="KW-0812">Transmembrane</keyword>